<comment type="caution">
    <text evidence="5">The sequence shown here is derived from an EMBL/GenBank/DDBJ whole genome shotgun (WGS) entry which is preliminary data.</text>
</comment>
<keyword evidence="3" id="KW-0694">RNA-binding</keyword>
<dbReference type="SUPFAM" id="SSF54928">
    <property type="entry name" value="RNA-binding domain, RBD"/>
    <property type="match status" value="1"/>
</dbReference>
<feature type="domain" description="RRM" evidence="4">
    <location>
        <begin position="24"/>
        <end position="102"/>
    </location>
</feature>
<keyword evidence="6" id="KW-1185">Reference proteome</keyword>
<evidence type="ECO:0000259" key="4">
    <source>
        <dbReference type="PROSITE" id="PS50102"/>
    </source>
</evidence>
<dbReference type="SMART" id="SM00360">
    <property type="entry name" value="RRM"/>
    <property type="match status" value="1"/>
</dbReference>
<dbReference type="GO" id="GO:0003723">
    <property type="term" value="F:RNA binding"/>
    <property type="evidence" value="ECO:0007669"/>
    <property type="project" value="UniProtKB-UniRule"/>
</dbReference>
<organism evidence="5 6">
    <name type="scientific">Cercopithifilaria johnstoni</name>
    <dbReference type="NCBI Taxonomy" id="2874296"/>
    <lineage>
        <taxon>Eukaryota</taxon>
        <taxon>Metazoa</taxon>
        <taxon>Ecdysozoa</taxon>
        <taxon>Nematoda</taxon>
        <taxon>Chromadorea</taxon>
        <taxon>Rhabditida</taxon>
        <taxon>Spirurina</taxon>
        <taxon>Spiruromorpha</taxon>
        <taxon>Filarioidea</taxon>
        <taxon>Onchocercidae</taxon>
        <taxon>Cercopithifilaria</taxon>
    </lineage>
</organism>
<dbReference type="InterPro" id="IPR012677">
    <property type="entry name" value="Nucleotide-bd_a/b_plait_sf"/>
</dbReference>
<evidence type="ECO:0000256" key="1">
    <source>
        <dbReference type="ARBA" id="ARBA00004123"/>
    </source>
</evidence>
<dbReference type="PANTHER" id="PTHR48033:SF9">
    <property type="entry name" value="TAR DNA-BINDING PROTEIN 43"/>
    <property type="match status" value="1"/>
</dbReference>
<dbReference type="InterPro" id="IPR035979">
    <property type="entry name" value="RBD_domain_sf"/>
</dbReference>
<comment type="subcellular location">
    <subcellularLocation>
        <location evidence="1">Nucleus</location>
    </subcellularLocation>
</comment>
<gene>
    <name evidence="5" type="ORF">CJOHNSTONI_LOCUS3498</name>
</gene>
<evidence type="ECO:0000313" key="5">
    <source>
        <dbReference type="EMBL" id="CAG9533253.1"/>
    </source>
</evidence>
<protein>
    <recommendedName>
        <fullName evidence="4">RRM domain-containing protein</fullName>
    </recommendedName>
</protein>
<dbReference type="Proteomes" id="UP000746747">
    <property type="component" value="Unassembled WGS sequence"/>
</dbReference>
<dbReference type="InterPro" id="IPR000504">
    <property type="entry name" value="RRM_dom"/>
</dbReference>
<dbReference type="GO" id="GO:0010468">
    <property type="term" value="P:regulation of gene expression"/>
    <property type="evidence" value="ECO:0007669"/>
    <property type="project" value="TreeGrafter"/>
</dbReference>
<dbReference type="PROSITE" id="PS50102">
    <property type="entry name" value="RRM"/>
    <property type="match status" value="1"/>
</dbReference>
<sequence length="277" mass="31240">MATRLVRRSVAALKTFKRARQNGVELFVKRISWVTGASELMNHFSQFGKVRNITLPFDLTTGLHKGFAFILFENDGFYENIKKFEGKHIIDDEEVICSLADEGKPLLLADAHVILFGSENSSKMDISNANRGSEIGGVEFIKTETNIKGKEIKREANPKIISTNNMDFQDSKEQSKEANLLQKLQEIDDSKKKLGKNTQFEKTTITKLTDLVSENEGNNKMYMKTYTNMRPSNDLHGNVTRNGFSGGISSSNRSFRIPTIKTTNQKYLKKGLNSDQV</sequence>
<name>A0A8J2LR94_9BILA</name>
<keyword evidence="2" id="KW-0539">Nucleus</keyword>
<dbReference type="PANTHER" id="PTHR48033">
    <property type="entry name" value="RNA-BINDING (RRM/RBD/RNP MOTIFS) FAMILY PROTEIN"/>
    <property type="match status" value="1"/>
</dbReference>
<dbReference type="GO" id="GO:0005654">
    <property type="term" value="C:nucleoplasm"/>
    <property type="evidence" value="ECO:0007669"/>
    <property type="project" value="TreeGrafter"/>
</dbReference>
<dbReference type="OrthoDB" id="5850064at2759"/>
<dbReference type="EMBL" id="CAKAEH010001236">
    <property type="protein sequence ID" value="CAG9533253.1"/>
    <property type="molecule type" value="Genomic_DNA"/>
</dbReference>
<dbReference type="GO" id="GO:0000785">
    <property type="term" value="C:chromatin"/>
    <property type="evidence" value="ECO:0007669"/>
    <property type="project" value="TreeGrafter"/>
</dbReference>
<dbReference type="Pfam" id="PF00076">
    <property type="entry name" value="RRM_1"/>
    <property type="match status" value="1"/>
</dbReference>
<evidence type="ECO:0000256" key="2">
    <source>
        <dbReference type="ARBA" id="ARBA00023242"/>
    </source>
</evidence>
<evidence type="ECO:0000256" key="3">
    <source>
        <dbReference type="PROSITE-ProRule" id="PRU00176"/>
    </source>
</evidence>
<accession>A0A8J2LR94</accession>
<evidence type="ECO:0000313" key="6">
    <source>
        <dbReference type="Proteomes" id="UP000746747"/>
    </source>
</evidence>
<reference evidence="5" key="1">
    <citation type="submission" date="2021-09" db="EMBL/GenBank/DDBJ databases">
        <authorList>
            <consortium name="Pathogen Informatics"/>
        </authorList>
    </citation>
    <scope>NUCLEOTIDE SEQUENCE</scope>
</reference>
<proteinExistence type="predicted"/>
<dbReference type="Gene3D" id="3.30.70.330">
    <property type="match status" value="1"/>
</dbReference>
<dbReference type="AlphaFoldDB" id="A0A8J2LR94"/>